<dbReference type="Gene3D" id="3.40.1310.20">
    <property type="match status" value="1"/>
</dbReference>
<evidence type="ECO:0000256" key="7">
    <source>
        <dbReference type="ARBA" id="ARBA00020731"/>
    </source>
</evidence>
<dbReference type="GO" id="GO:0039693">
    <property type="term" value="P:viral DNA genome replication"/>
    <property type="evidence" value="ECO:0007669"/>
    <property type="project" value="UniProtKB-KW"/>
</dbReference>
<dbReference type="Pfam" id="PF22419">
    <property type="entry name" value="HBoV_NS1-like_N"/>
    <property type="match status" value="1"/>
</dbReference>
<evidence type="ECO:0000256" key="2">
    <source>
        <dbReference type="ARBA" id="ARBA00002892"/>
    </source>
</evidence>
<feature type="short sequence motif" description="RCR-3" evidence="27">
    <location>
        <begin position="211"/>
        <end position="215"/>
    </location>
</feature>
<reference evidence="31 32" key="1">
    <citation type="journal article" date="2010" name="PLoS ONE">
        <title>Identification and characterization of a new bocavirus species in gorillas.</title>
        <authorList>
            <person name="Kapoor A."/>
            <person name="Mehta N."/>
            <person name="Esper F."/>
            <person name="Poljsak-Prijatelj M."/>
            <person name="Quan P.L."/>
            <person name="Qaisar N."/>
            <person name="Delwart E."/>
            <person name="Lipkin W.I."/>
        </authorList>
    </citation>
    <scope>NUCLEOTIDE SEQUENCE [LARGE SCALE GENOMIC DNA]</scope>
    <source>
        <strain evidence="31">GBoV1</strain>
    </source>
</reference>
<evidence type="ECO:0000313" key="32">
    <source>
        <dbReference type="Proteomes" id="UP000142349"/>
    </source>
</evidence>
<keyword evidence="20 27" id="KW-0190">Covalent protein-DNA linkage</keyword>
<dbReference type="GO" id="GO:0004519">
    <property type="term" value="F:endonuclease activity"/>
    <property type="evidence" value="ECO:0007669"/>
    <property type="project" value="UniProtKB-UniRule"/>
</dbReference>
<dbReference type="EMBL" id="HM145750">
    <property type="protein sequence ID" value="ADK34009.1"/>
    <property type="molecule type" value="Genomic_DNA"/>
</dbReference>
<dbReference type="RefSeq" id="YP_003799996.1">
    <property type="nucleotide sequence ID" value="NC_014358.1"/>
</dbReference>
<feature type="region of interest" description="Disordered" evidence="28">
    <location>
        <begin position="666"/>
        <end position="701"/>
    </location>
</feature>
<dbReference type="InterPro" id="IPR001257">
    <property type="entry name" value="Parvovirus_NS1_helicase"/>
</dbReference>
<dbReference type="SUPFAM" id="SSF52540">
    <property type="entry name" value="P-loop containing nucleoside triphosphate hydrolases"/>
    <property type="match status" value="1"/>
</dbReference>
<dbReference type="GO" id="GO:0003678">
    <property type="term" value="F:DNA helicase activity"/>
    <property type="evidence" value="ECO:0007669"/>
    <property type="project" value="UniProtKB-EC"/>
</dbReference>
<name>D9ZK36_9VIRU</name>
<evidence type="ECO:0000256" key="11">
    <source>
        <dbReference type="ARBA" id="ARBA00022723"/>
    </source>
</evidence>
<keyword evidence="9 27" id="KW-0235">DNA replication</keyword>
<evidence type="ECO:0000256" key="10">
    <source>
        <dbReference type="ARBA" id="ARBA00022722"/>
    </source>
</evidence>
<organism evidence="31 32">
    <name type="scientific">Bocavirus gorilla/GBoV1/2009</name>
    <dbReference type="NCBI Taxonomy" id="864686"/>
    <lineage>
        <taxon>Viruses</taxon>
        <taxon>Monodnaviria</taxon>
        <taxon>Shotokuvirae</taxon>
        <taxon>Cossaviricota</taxon>
        <taxon>Quintoviricetes</taxon>
        <taxon>Piccovirales</taxon>
        <taxon>Parvoviridae</taxon>
        <taxon>Parvovirinae</taxon>
        <taxon>Bocaparvovirus</taxon>
        <taxon>Bocaparvovirus primate1</taxon>
    </lineage>
</organism>
<evidence type="ECO:0000256" key="5">
    <source>
        <dbReference type="ARBA" id="ARBA00011717"/>
    </source>
</evidence>
<feature type="domain" description="SF3 helicase" evidence="29">
    <location>
        <begin position="397"/>
        <end position="552"/>
    </location>
</feature>
<keyword evidence="8 27" id="KW-1048">Host nucleus</keyword>
<dbReference type="GO" id="GO:0046872">
    <property type="term" value="F:metal ion binding"/>
    <property type="evidence" value="ECO:0007669"/>
    <property type="project" value="UniProtKB-KW"/>
</dbReference>
<dbReference type="Pfam" id="PF01057">
    <property type="entry name" value="Parvo_NS1"/>
    <property type="match status" value="1"/>
</dbReference>
<evidence type="ECO:0000256" key="22">
    <source>
        <dbReference type="ARBA" id="ARBA00023163"/>
    </source>
</evidence>
<keyword evidence="14 27" id="KW-0378">Hydrolase</keyword>
<evidence type="ECO:0000256" key="25">
    <source>
        <dbReference type="ARBA" id="ARBA00032999"/>
    </source>
</evidence>
<evidence type="ECO:0000256" key="9">
    <source>
        <dbReference type="ARBA" id="ARBA00022705"/>
    </source>
</evidence>
<keyword evidence="11" id="KW-0479">Metal-binding</keyword>
<comment type="catalytic activity">
    <reaction evidence="26">
        <text>ATP + H2O = ADP + phosphate + H(+)</text>
        <dbReference type="Rhea" id="RHEA:13065"/>
        <dbReference type="ChEBI" id="CHEBI:15377"/>
        <dbReference type="ChEBI" id="CHEBI:15378"/>
        <dbReference type="ChEBI" id="CHEBI:30616"/>
        <dbReference type="ChEBI" id="CHEBI:43474"/>
        <dbReference type="ChEBI" id="CHEBI:456216"/>
        <dbReference type="EC" id="3.6.4.12"/>
    </reaction>
</comment>
<proteinExistence type="inferred from homology"/>
<evidence type="ECO:0000256" key="6">
    <source>
        <dbReference type="ARBA" id="ARBA00012551"/>
    </source>
</evidence>
<evidence type="ECO:0000256" key="1">
    <source>
        <dbReference type="ARBA" id="ARBA00001946"/>
    </source>
</evidence>
<dbReference type="GO" id="GO:0003677">
    <property type="term" value="F:DNA binding"/>
    <property type="evidence" value="ECO:0007669"/>
    <property type="project" value="UniProtKB-UniRule"/>
</dbReference>
<dbReference type="InterPro" id="IPR054766">
    <property type="entry name" value="BoV_NS1-like_N"/>
</dbReference>
<evidence type="ECO:0000259" key="30">
    <source>
        <dbReference type="PROSITE" id="PS52022"/>
    </source>
</evidence>
<sequence>MAFNPPVIRAFSQPAFTYVFKFPYPLWKEKEYLLHALLAHGTEQAMIQLRSCAPHPDEDIIRDDLLISLEDRHFGAILCKAVYMASTTLMSQKRRNMFPRCDIIVQSEIGEENLHCHIIIGGDGLSKRNAKSSCTQFYGLILAELVQRCKTLLATRPFEPEEADIYHALKKAEREAWGGITGGNMQILQYRDRRGDIHAQTVDPLRFFKNYLLPKNRCLSSYSKPEVCTSPENWFILAEKTYSHTLVNGLPLPEHYRKHYHTTLDNEIIPGPQTMAYGGRGPWEHLPEVGDQRLAASSVSTTYKPNKKEKLMLNLLEKCSELNLLVYEDLVANCPELLLMLEGQPGGARLIEQVLGMHHINVCSNFTALSYLFHLYPVTSLDSNNKALQLLLTQGYNPLMVGHALCCVLNKQFGKQNTVCFYGPASTGKTNMAKAIVQGIRLYGCVNHLNKGFVFNDCRQRLVVWWEECLMHQDWVEPAKCILGGTECRIDVKHRDSVLLTQTPVIISTNHDIYAVVGGNSVSHVHAAPLKERVIQLNFMKQLSQTFGEITATEIAALLHWCFNEYDCTLTGFKTKWKLDKIPNSFPLGVLCPNHSQDFTLHENGYCTDCGGYLAHSADDSVYTDCTSQTSREELDPGKLNYINYSTLHLTSKAYITLFTGNLGDTDGEDTKPETPEVGVCAPKKRRISTPTTPPNSPASSVSTFTFFDNWYAQPQDEDELREYERQTSLLQKKRQSRERREKTPVADISSQESQPEPNPTQWGEQLGVLPSGTPDQPPIVLHCFEDFRPSDEDEGEYIGEKRQ</sequence>
<evidence type="ECO:0000256" key="13">
    <source>
        <dbReference type="ARBA" id="ARBA00022759"/>
    </source>
</evidence>
<dbReference type="EC" id="3.6.4.12" evidence="6"/>
<evidence type="ECO:0000256" key="15">
    <source>
        <dbReference type="ARBA" id="ARBA00022806"/>
    </source>
</evidence>
<comment type="similarity">
    <text evidence="4">Belongs to the parvoviruses initiator protein NS1 family.</text>
</comment>
<feature type="active site" description="For nuclease activity" evidence="27">
    <location>
        <position position="211"/>
    </location>
</feature>
<keyword evidence="17" id="KW-0460">Magnesium</keyword>
<evidence type="ECO:0000256" key="21">
    <source>
        <dbReference type="ARBA" id="ARBA00023125"/>
    </source>
</evidence>
<dbReference type="InterPro" id="IPR027417">
    <property type="entry name" value="P-loop_NTPase"/>
</dbReference>
<evidence type="ECO:0000256" key="16">
    <source>
        <dbReference type="ARBA" id="ARBA00022840"/>
    </source>
</evidence>
<keyword evidence="18" id="KW-0805">Transcription regulation</keyword>
<keyword evidence="21 27" id="KW-0238">DNA-binding</keyword>
<evidence type="ECO:0000256" key="19">
    <source>
        <dbReference type="ARBA" id="ARBA00023109"/>
    </source>
</evidence>
<feature type="short sequence motif" description="RCR-2" evidence="27">
    <location>
        <begin position="115"/>
        <end position="117"/>
    </location>
</feature>
<accession>D9ZK36</accession>
<dbReference type="Proteomes" id="UP000142349">
    <property type="component" value="Segment"/>
</dbReference>
<evidence type="ECO:0000259" key="29">
    <source>
        <dbReference type="PROSITE" id="PS51206"/>
    </source>
</evidence>
<dbReference type="GO" id="GO:0016787">
    <property type="term" value="F:hydrolase activity"/>
    <property type="evidence" value="ECO:0007669"/>
    <property type="project" value="UniProtKB-KW"/>
</dbReference>
<evidence type="ECO:0000256" key="27">
    <source>
        <dbReference type="PROSITE-ProRule" id="PRU01366"/>
    </source>
</evidence>
<evidence type="ECO:0000256" key="23">
    <source>
        <dbReference type="ARBA" id="ARBA00023268"/>
    </source>
</evidence>
<comment type="subcellular location">
    <subcellularLocation>
        <location evidence="3 27">Host nucleus</location>
    </subcellularLocation>
</comment>
<keyword evidence="10 27" id="KW-0540">Nuclease</keyword>
<keyword evidence="15" id="KW-0347">Helicase</keyword>
<dbReference type="KEGG" id="vg:9487922"/>
<dbReference type="OrthoDB" id="2007at10239"/>
<keyword evidence="16" id="KW-0067">ATP-binding</keyword>
<keyword evidence="13 27" id="KW-0255">Endonuclease</keyword>
<evidence type="ECO:0000256" key="8">
    <source>
        <dbReference type="ARBA" id="ARBA00022562"/>
    </source>
</evidence>
<dbReference type="GO" id="GO:0005524">
    <property type="term" value="F:ATP binding"/>
    <property type="evidence" value="ECO:0007669"/>
    <property type="project" value="UniProtKB-KW"/>
</dbReference>
<dbReference type="GO" id="GO:0042025">
    <property type="term" value="C:host cell nucleus"/>
    <property type="evidence" value="ECO:0007669"/>
    <property type="project" value="UniProtKB-SubCell"/>
</dbReference>
<keyword evidence="12 27" id="KW-0547">Nucleotide-binding</keyword>
<dbReference type="GeneID" id="9487922"/>
<evidence type="ECO:0000256" key="18">
    <source>
        <dbReference type="ARBA" id="ARBA00023015"/>
    </source>
</evidence>
<evidence type="ECO:0000256" key="26">
    <source>
        <dbReference type="ARBA" id="ARBA00047995"/>
    </source>
</evidence>
<evidence type="ECO:0000256" key="3">
    <source>
        <dbReference type="ARBA" id="ARBA00004147"/>
    </source>
</evidence>
<evidence type="ECO:0000256" key="20">
    <source>
        <dbReference type="ARBA" id="ARBA00023124"/>
    </source>
</evidence>
<dbReference type="Gene3D" id="3.40.50.300">
    <property type="entry name" value="P-loop containing nucleotide triphosphate hydrolases"/>
    <property type="match status" value="1"/>
</dbReference>
<evidence type="ECO:0000313" key="31">
    <source>
        <dbReference type="EMBL" id="ADK34009.1"/>
    </source>
</evidence>
<evidence type="ECO:0000256" key="17">
    <source>
        <dbReference type="ARBA" id="ARBA00022842"/>
    </source>
</evidence>
<comment type="function">
    <text evidence="2">Multifunctional protein which displays endonuclease and helicase activities required for initiating and directing viral DNA replication. Also plays a role in viral packaging and transactivation of several promoters. Binds site-specifically to 2-3 approximate tandem copies within the origins of replication (Ori), unwinds this hairpin region and nicks one DNA strand thereby initiating the rolling circle replication (RCR). Becomes covalently attached to the 5' end of the nick and provides a 3'OH for priming DNA synthesis. The helicase activity unwinds DNA in a 3'-5' direction on the longer strand. Participates in the transcriptional regulation of several promoters.</text>
</comment>
<dbReference type="InterPro" id="IPR014015">
    <property type="entry name" value="Helicase_SF3_DNA-vir"/>
</dbReference>
<evidence type="ECO:0000256" key="24">
    <source>
        <dbReference type="ARBA" id="ARBA00030491"/>
    </source>
</evidence>
<comment type="cofactor">
    <cofactor evidence="1">
        <name>Mg(2+)</name>
        <dbReference type="ChEBI" id="CHEBI:18420"/>
    </cofactor>
</comment>
<feature type="domain" description="PV NS1-Nuc" evidence="30">
    <location>
        <begin position="11"/>
        <end position="271"/>
    </location>
</feature>
<dbReference type="InterPro" id="IPR049901">
    <property type="entry name" value="PV_NS1-NUC"/>
</dbReference>
<dbReference type="PROSITE" id="PS52022">
    <property type="entry name" value="PV_NS1_NUC"/>
    <property type="match status" value="1"/>
</dbReference>
<feature type="region of interest" description="Disordered" evidence="28">
    <location>
        <begin position="729"/>
        <end position="804"/>
    </location>
</feature>
<evidence type="ECO:0000256" key="12">
    <source>
        <dbReference type="ARBA" id="ARBA00022741"/>
    </source>
</evidence>
<evidence type="ECO:0000256" key="14">
    <source>
        <dbReference type="ARBA" id="ARBA00022801"/>
    </source>
</evidence>
<evidence type="ECO:0000256" key="4">
    <source>
        <dbReference type="ARBA" id="ARBA00009826"/>
    </source>
</evidence>
<protein>
    <recommendedName>
        <fullName evidence="7">Initiator protein NS1</fullName>
        <ecNumber evidence="6">3.6.4.12</ecNumber>
    </recommendedName>
    <alternativeName>
        <fullName evidence="24">Non-structural protein 1</fullName>
    </alternativeName>
    <alternativeName>
        <fullName evidence="25">Non-structural protein NS1</fullName>
    </alternativeName>
</protein>
<comment type="subunit">
    <text evidence="5">Homooligomer; when bound to DNA.</text>
</comment>
<feature type="compositionally biased region" description="Polar residues" evidence="28">
    <location>
        <begin position="749"/>
        <end position="764"/>
    </location>
</feature>
<keyword evidence="23" id="KW-0511">Multifunctional enzyme</keyword>
<keyword evidence="19" id="KW-1194">Viral DNA replication</keyword>
<dbReference type="GO" id="GO:0006260">
    <property type="term" value="P:DNA replication"/>
    <property type="evidence" value="ECO:0007669"/>
    <property type="project" value="UniProtKB-UniRule"/>
</dbReference>
<dbReference type="PROSITE" id="PS51206">
    <property type="entry name" value="SF3_HELICASE_1"/>
    <property type="match status" value="1"/>
</dbReference>
<keyword evidence="22" id="KW-0804">Transcription</keyword>
<evidence type="ECO:0000256" key="28">
    <source>
        <dbReference type="SAM" id="MobiDB-lite"/>
    </source>
</evidence>